<dbReference type="PANTHER" id="PTHR47245">
    <property type="entry name" value="PEPTIDYLPROLYL ISOMERASE"/>
    <property type="match status" value="1"/>
</dbReference>
<keyword evidence="1 5" id="KW-0413">Isomerase</keyword>
<evidence type="ECO:0000256" key="1">
    <source>
        <dbReference type="PROSITE-ProRule" id="PRU00278"/>
    </source>
</evidence>
<dbReference type="InterPro" id="IPR023058">
    <property type="entry name" value="PPIase_PpiC_CS"/>
</dbReference>
<feature type="domain" description="PpiC" evidence="4">
    <location>
        <begin position="193"/>
        <end position="283"/>
    </location>
</feature>
<feature type="transmembrane region" description="Helical" evidence="3">
    <location>
        <begin position="16"/>
        <end position="36"/>
    </location>
</feature>
<dbReference type="PROSITE" id="PS01096">
    <property type="entry name" value="PPIC_PPIASE_1"/>
    <property type="match status" value="1"/>
</dbReference>
<dbReference type="Gene3D" id="3.10.50.40">
    <property type="match status" value="1"/>
</dbReference>
<accession>A0ABN1TZ55</accession>
<evidence type="ECO:0000256" key="3">
    <source>
        <dbReference type="SAM" id="Phobius"/>
    </source>
</evidence>
<evidence type="ECO:0000256" key="2">
    <source>
        <dbReference type="SAM" id="MobiDB-lite"/>
    </source>
</evidence>
<dbReference type="GO" id="GO:0016853">
    <property type="term" value="F:isomerase activity"/>
    <property type="evidence" value="ECO:0007669"/>
    <property type="project" value="UniProtKB-KW"/>
</dbReference>
<dbReference type="SUPFAM" id="SSF109998">
    <property type="entry name" value="Triger factor/SurA peptide-binding domain-like"/>
    <property type="match status" value="1"/>
</dbReference>
<keyword evidence="3" id="KW-1133">Transmembrane helix</keyword>
<proteinExistence type="predicted"/>
<gene>
    <name evidence="5" type="ORF">GCM10009668_32900</name>
</gene>
<dbReference type="InterPro" id="IPR027304">
    <property type="entry name" value="Trigger_fact/SurA_dom_sf"/>
</dbReference>
<dbReference type="Gene3D" id="1.10.4030.10">
    <property type="entry name" value="Porin chaperone SurA, peptide-binding domain"/>
    <property type="match status" value="1"/>
</dbReference>
<dbReference type="RefSeq" id="WP_343995934.1">
    <property type="nucleotide sequence ID" value="NZ_BAAALG010000012.1"/>
</dbReference>
<dbReference type="SUPFAM" id="SSF54534">
    <property type="entry name" value="FKBP-like"/>
    <property type="match status" value="1"/>
</dbReference>
<sequence length="356" mass="38556">MRELIRTKLSSLPRKQVGAIVIVVAVLVAGSGWWFWQRDQLPEDAAYRIDGEVVTIKDVEARASLLRALYGVEVPTDDDKAAAFWRDTAQAMALSQVIDEAADEMDLSIPERNAQQATAQYVQTYFGEGTKGRDAFVAALAAQGTSEAQVRDEVGRHLLLTKLFAEVTADVVAPGADAVRAAYDERRCQLRSPEQRRISNIVVTSEDEAKSVLRALKGGSGFAEVARTRSADTSTAANGGDLGLVTSADLEGDYATAAFEAKPNTVFGPLRSSHGWNIGMVRKVVASTDPAFEAVQGELAQLLLYEAQSTNWRDWLAKRLEEADVTYADDYRPKDPLALPASMSDPQGGSDVCKGD</sequence>
<feature type="region of interest" description="Disordered" evidence="2">
    <location>
        <begin position="336"/>
        <end position="356"/>
    </location>
</feature>
<reference evidence="5 6" key="1">
    <citation type="journal article" date="2019" name="Int. J. Syst. Evol. Microbiol.">
        <title>The Global Catalogue of Microorganisms (GCM) 10K type strain sequencing project: providing services to taxonomists for standard genome sequencing and annotation.</title>
        <authorList>
            <consortium name="The Broad Institute Genomics Platform"/>
            <consortium name="The Broad Institute Genome Sequencing Center for Infectious Disease"/>
            <person name="Wu L."/>
            <person name="Ma J."/>
        </authorList>
    </citation>
    <scope>NUCLEOTIDE SEQUENCE [LARGE SCALE GENOMIC DNA]</scope>
    <source>
        <strain evidence="5 6">JCM 13008</strain>
    </source>
</reference>
<dbReference type="Proteomes" id="UP001501581">
    <property type="component" value="Unassembled WGS sequence"/>
</dbReference>
<dbReference type="Pfam" id="PF13624">
    <property type="entry name" value="SurA_N_3"/>
    <property type="match status" value="1"/>
</dbReference>
<keyword evidence="3" id="KW-0472">Membrane</keyword>
<evidence type="ECO:0000259" key="4">
    <source>
        <dbReference type="PROSITE" id="PS50198"/>
    </source>
</evidence>
<comment type="caution">
    <text evidence="5">The sequence shown here is derived from an EMBL/GenBank/DDBJ whole genome shotgun (WGS) entry which is preliminary data.</text>
</comment>
<dbReference type="Pfam" id="PF13145">
    <property type="entry name" value="Rotamase_2"/>
    <property type="match status" value="1"/>
</dbReference>
<keyword evidence="6" id="KW-1185">Reference proteome</keyword>
<dbReference type="PROSITE" id="PS50198">
    <property type="entry name" value="PPIC_PPIASE_2"/>
    <property type="match status" value="1"/>
</dbReference>
<evidence type="ECO:0000313" key="6">
    <source>
        <dbReference type="Proteomes" id="UP001501581"/>
    </source>
</evidence>
<evidence type="ECO:0000313" key="5">
    <source>
        <dbReference type="EMBL" id="GAA1109832.1"/>
    </source>
</evidence>
<protein>
    <submittedName>
        <fullName evidence="5">Peptidylprolyl isomerase</fullName>
    </submittedName>
</protein>
<keyword evidence="1" id="KW-0697">Rotamase</keyword>
<dbReference type="InterPro" id="IPR050245">
    <property type="entry name" value="PrsA_foldase"/>
</dbReference>
<dbReference type="EMBL" id="BAAALG010000012">
    <property type="protein sequence ID" value="GAA1109832.1"/>
    <property type="molecule type" value="Genomic_DNA"/>
</dbReference>
<keyword evidence="3" id="KW-0812">Transmembrane</keyword>
<dbReference type="InterPro" id="IPR046357">
    <property type="entry name" value="PPIase_dom_sf"/>
</dbReference>
<name>A0ABN1TZ55_9ACTN</name>
<dbReference type="PANTHER" id="PTHR47245:SF2">
    <property type="entry name" value="PEPTIDYL-PROLYL CIS-TRANS ISOMERASE HP_0175-RELATED"/>
    <property type="match status" value="1"/>
</dbReference>
<dbReference type="InterPro" id="IPR000297">
    <property type="entry name" value="PPIase_PpiC"/>
</dbReference>
<organism evidence="5 6">
    <name type="scientific">Nocardioides dubius</name>
    <dbReference type="NCBI Taxonomy" id="317019"/>
    <lineage>
        <taxon>Bacteria</taxon>
        <taxon>Bacillati</taxon>
        <taxon>Actinomycetota</taxon>
        <taxon>Actinomycetes</taxon>
        <taxon>Propionibacteriales</taxon>
        <taxon>Nocardioidaceae</taxon>
        <taxon>Nocardioides</taxon>
    </lineage>
</organism>